<reference evidence="4" key="1">
    <citation type="submission" date="2014-02" db="EMBL/GenBank/DDBJ databases">
        <title>Expanding our view of genomic diversity in Candidatus Accumulibacter clades.</title>
        <authorList>
            <person name="Skennerton C.T."/>
            <person name="Barr J.J."/>
            <person name="Slater F.R."/>
            <person name="Bond P.L."/>
            <person name="Tyson G.W."/>
        </authorList>
    </citation>
    <scope>NUCLEOTIDE SEQUENCE [LARGE SCALE GENOMIC DNA]</scope>
</reference>
<dbReference type="GO" id="GO:0055130">
    <property type="term" value="P:D-alanine catabolic process"/>
    <property type="evidence" value="ECO:0007669"/>
    <property type="project" value="TreeGrafter"/>
</dbReference>
<dbReference type="GO" id="GO:0008718">
    <property type="term" value="F:D-amino-acid dehydrogenase activity"/>
    <property type="evidence" value="ECO:0007669"/>
    <property type="project" value="TreeGrafter"/>
</dbReference>
<keyword evidence="2 4" id="KW-0560">Oxidoreductase</keyword>
<dbReference type="PANTHER" id="PTHR13847">
    <property type="entry name" value="SARCOSINE DEHYDROGENASE-RELATED"/>
    <property type="match status" value="1"/>
</dbReference>
<evidence type="ECO:0000313" key="4">
    <source>
        <dbReference type="EMBL" id="EXI65049.1"/>
    </source>
</evidence>
<dbReference type="GO" id="GO:0005886">
    <property type="term" value="C:plasma membrane"/>
    <property type="evidence" value="ECO:0007669"/>
    <property type="project" value="TreeGrafter"/>
</dbReference>
<dbReference type="STRING" id="1454001.AW08_03502"/>
<feature type="domain" description="FAD dependent oxidoreductase" evidence="3">
    <location>
        <begin position="47"/>
        <end position="443"/>
    </location>
</feature>
<sequence>MRPDIVVRDGFLGKVWLAASRSLSTDGRSGACRKRITFAIDGPMSQHVCIVGAGIVGLFSAWRLLREGHRVTLLEGRNGPGLATSFANGAQLSYSYVAPLAEPAALGSFPGYLLDARAPLCFRPSLSPRFWSWCCRFAAHCTTARAQRTTRELLALGFLSRRCLHALLDEYPDPALHHRQNGKLVLYRDADSFRAAQRRLRFQAQFGCEQFALQAAECVAVEPALAGLQERLTGGIHTPSEDVIDSHALCLHLAALIRRGGGEIRYAAPVRGQRFAGGRIAALLLPDSEIAADQFVLAGGIESRDLLAGMGLRVPLLGLKGYSLTVDCAQGVAPSLSITDSRHRIVFARLGDRLRVAGMVDMGNERTDIPARRLATLIRQARAVFPLAGDYDQAEPWAGLRPATPSGRPLIDRVGHANLYVNVGHGTLGLTLAAGSAELLADRLAGRPCRIDATPFLLANA</sequence>
<comment type="caution">
    <text evidence="4">The sequence shown here is derived from an EMBL/GenBank/DDBJ whole genome shotgun (WGS) entry which is preliminary data.</text>
</comment>
<organism evidence="4 5">
    <name type="scientific">Candidatus Accumulibacter adjunctus</name>
    <dbReference type="NCBI Taxonomy" id="1454001"/>
    <lineage>
        <taxon>Bacteria</taxon>
        <taxon>Pseudomonadati</taxon>
        <taxon>Pseudomonadota</taxon>
        <taxon>Betaproteobacteria</taxon>
        <taxon>Candidatus Accumulibacter</taxon>
    </lineage>
</organism>
<dbReference type="SUPFAM" id="SSF51905">
    <property type="entry name" value="FAD/NAD(P)-binding domain"/>
    <property type="match status" value="1"/>
</dbReference>
<gene>
    <name evidence="4" type="primary">dadA_2</name>
    <name evidence="4" type="ORF">AW08_03502</name>
</gene>
<dbReference type="PATRIC" id="fig|1454001.3.peg.3540"/>
<dbReference type="EMBL" id="JFAX01000029">
    <property type="protein sequence ID" value="EXI65049.1"/>
    <property type="molecule type" value="Genomic_DNA"/>
</dbReference>
<dbReference type="PANTHER" id="PTHR13847:SF280">
    <property type="entry name" value="D-AMINO ACID DEHYDROGENASE"/>
    <property type="match status" value="1"/>
</dbReference>
<dbReference type="Pfam" id="PF01266">
    <property type="entry name" value="DAO"/>
    <property type="match status" value="1"/>
</dbReference>
<proteinExistence type="inferred from homology"/>
<dbReference type="AlphaFoldDB" id="A0A011PFM3"/>
<dbReference type="Gene3D" id="3.50.50.60">
    <property type="entry name" value="FAD/NAD(P)-binding domain"/>
    <property type="match status" value="2"/>
</dbReference>
<name>A0A011PFM3_9PROT</name>
<keyword evidence="5" id="KW-1185">Reference proteome</keyword>
<dbReference type="Gene3D" id="3.30.9.10">
    <property type="entry name" value="D-Amino Acid Oxidase, subunit A, domain 2"/>
    <property type="match status" value="1"/>
</dbReference>
<dbReference type="SUPFAM" id="SSF54373">
    <property type="entry name" value="FAD-linked reductases, C-terminal domain"/>
    <property type="match status" value="1"/>
</dbReference>
<evidence type="ECO:0000259" key="3">
    <source>
        <dbReference type="Pfam" id="PF01266"/>
    </source>
</evidence>
<dbReference type="Proteomes" id="UP000020218">
    <property type="component" value="Unassembled WGS sequence"/>
</dbReference>
<comment type="similarity">
    <text evidence="1">Belongs to the DadA oxidoreductase family.</text>
</comment>
<dbReference type="InterPro" id="IPR006076">
    <property type="entry name" value="FAD-dep_OxRdtase"/>
</dbReference>
<dbReference type="NCBIfam" id="NF001933">
    <property type="entry name" value="PRK00711.1"/>
    <property type="match status" value="1"/>
</dbReference>
<dbReference type="GO" id="GO:0005737">
    <property type="term" value="C:cytoplasm"/>
    <property type="evidence" value="ECO:0007669"/>
    <property type="project" value="TreeGrafter"/>
</dbReference>
<evidence type="ECO:0000256" key="1">
    <source>
        <dbReference type="ARBA" id="ARBA00009410"/>
    </source>
</evidence>
<protein>
    <submittedName>
        <fullName evidence="4">D-amino acid dehydrogenase small subunit</fullName>
        <ecNumber evidence="4">1.4.99.1</ecNumber>
    </submittedName>
</protein>
<accession>A0A011PFM3</accession>
<evidence type="ECO:0000256" key="2">
    <source>
        <dbReference type="ARBA" id="ARBA00023002"/>
    </source>
</evidence>
<dbReference type="InterPro" id="IPR036188">
    <property type="entry name" value="FAD/NAD-bd_sf"/>
</dbReference>
<dbReference type="EC" id="1.4.99.1" evidence="4"/>
<evidence type="ECO:0000313" key="5">
    <source>
        <dbReference type="Proteomes" id="UP000020218"/>
    </source>
</evidence>